<dbReference type="GO" id="GO:0005739">
    <property type="term" value="C:mitochondrion"/>
    <property type="evidence" value="ECO:0007669"/>
    <property type="project" value="UniProtKB-SubCell"/>
</dbReference>
<comment type="catalytic activity">
    <reaction evidence="9 10">
        <text>[[Fe-S] cluster scaffold protein carrying a second [4Fe-4S](2+) cluster] + N(6)-octanoyl-L-lysyl-[protein] + 2 oxidized [2Fe-2S]-[ferredoxin] + 2 S-adenosyl-L-methionine + 4 H(+) = [[Fe-S] cluster scaffold protein] + N(6)-[(R)-dihydrolipoyl]-L-lysyl-[protein] + 4 Fe(3+) + 2 hydrogen sulfide + 2 5'-deoxyadenosine + 2 L-methionine + 2 reduced [2Fe-2S]-[ferredoxin]</text>
        <dbReference type="Rhea" id="RHEA:16585"/>
        <dbReference type="Rhea" id="RHEA-COMP:9928"/>
        <dbReference type="Rhea" id="RHEA-COMP:10000"/>
        <dbReference type="Rhea" id="RHEA-COMP:10001"/>
        <dbReference type="Rhea" id="RHEA-COMP:10475"/>
        <dbReference type="Rhea" id="RHEA-COMP:14568"/>
        <dbReference type="Rhea" id="RHEA-COMP:14569"/>
        <dbReference type="ChEBI" id="CHEBI:15378"/>
        <dbReference type="ChEBI" id="CHEBI:17319"/>
        <dbReference type="ChEBI" id="CHEBI:29034"/>
        <dbReference type="ChEBI" id="CHEBI:29919"/>
        <dbReference type="ChEBI" id="CHEBI:33722"/>
        <dbReference type="ChEBI" id="CHEBI:33737"/>
        <dbReference type="ChEBI" id="CHEBI:33738"/>
        <dbReference type="ChEBI" id="CHEBI:57844"/>
        <dbReference type="ChEBI" id="CHEBI:59789"/>
        <dbReference type="ChEBI" id="CHEBI:78809"/>
        <dbReference type="ChEBI" id="CHEBI:83100"/>
        <dbReference type="EC" id="2.8.1.8"/>
    </reaction>
</comment>
<dbReference type="InterPro" id="IPR058240">
    <property type="entry name" value="rSAM_sf"/>
</dbReference>
<keyword evidence="2 10" id="KW-0004">4Fe-4S</keyword>
<dbReference type="EC" id="2.8.1.8" evidence="10"/>
<dbReference type="PANTHER" id="PTHR10949:SF0">
    <property type="entry name" value="LIPOYL SYNTHASE, MITOCHONDRIAL"/>
    <property type="match status" value="1"/>
</dbReference>
<dbReference type="NCBIfam" id="NF004019">
    <property type="entry name" value="PRK05481.1"/>
    <property type="match status" value="1"/>
</dbReference>
<dbReference type="HAMAP" id="MF_00206">
    <property type="entry name" value="Lipoyl_synth"/>
    <property type="match status" value="1"/>
</dbReference>
<sequence length="298" mass="33717">MTGCTKVRPHFEKKPSWLKMFPIGMEKYHSLKKSLRFQGLHTVCEEARCPNIGECWSVGTATIMILGDVCTRACRFCNVKTGNPKGVVDEDEPYRVAENLAKTQLKYVVITCVDRDDLPDGGAFIFAETIRQVKKLCPEMKVEALVSDYRGNKKAFEILLDCPVDVLAHNVETVRELTPIVRDRRAAYDQSLALLNYAKKNKSNLLTKSSIMVGLGETMDELKKTTADLKDVGVDIVTYGQYLRPSERHLVVKRYYFPDEFEQLKSMAYEMGFRYVASGPLVRSSYKAAELFALKALS</sequence>
<accession>K1PTC6</accession>
<reference evidence="11" key="1">
    <citation type="journal article" date="2012" name="Nature">
        <title>The oyster genome reveals stress adaptation and complexity of shell formation.</title>
        <authorList>
            <person name="Zhang G."/>
            <person name="Fang X."/>
            <person name="Guo X."/>
            <person name="Li L."/>
            <person name="Luo R."/>
            <person name="Xu F."/>
            <person name="Yang P."/>
            <person name="Zhang L."/>
            <person name="Wang X."/>
            <person name="Qi H."/>
            <person name="Xiong Z."/>
            <person name="Que H."/>
            <person name="Xie Y."/>
            <person name="Holland P.W."/>
            <person name="Paps J."/>
            <person name="Zhu Y."/>
            <person name="Wu F."/>
            <person name="Chen Y."/>
            <person name="Wang J."/>
            <person name="Peng C."/>
            <person name="Meng J."/>
            <person name="Yang L."/>
            <person name="Liu J."/>
            <person name="Wen B."/>
            <person name="Zhang N."/>
            <person name="Huang Z."/>
            <person name="Zhu Q."/>
            <person name="Feng Y."/>
            <person name="Mount A."/>
            <person name="Hedgecock D."/>
            <person name="Xu Z."/>
            <person name="Liu Y."/>
            <person name="Domazet-Loso T."/>
            <person name="Du Y."/>
            <person name="Sun X."/>
            <person name="Zhang S."/>
            <person name="Liu B."/>
            <person name="Cheng P."/>
            <person name="Jiang X."/>
            <person name="Li J."/>
            <person name="Fan D."/>
            <person name="Wang W."/>
            <person name="Fu W."/>
            <person name="Wang T."/>
            <person name="Wang B."/>
            <person name="Zhang J."/>
            <person name="Peng Z."/>
            <person name="Li Y."/>
            <person name="Li N."/>
            <person name="Wang J."/>
            <person name="Chen M."/>
            <person name="He Y."/>
            <person name="Tan F."/>
            <person name="Song X."/>
            <person name="Zheng Q."/>
            <person name="Huang R."/>
            <person name="Yang H."/>
            <person name="Du X."/>
            <person name="Chen L."/>
            <person name="Yang M."/>
            <person name="Gaffney P.M."/>
            <person name="Wang S."/>
            <person name="Luo L."/>
            <person name="She Z."/>
            <person name="Ming Y."/>
            <person name="Huang W."/>
            <person name="Zhang S."/>
            <person name="Huang B."/>
            <person name="Zhang Y."/>
            <person name="Qu T."/>
            <person name="Ni P."/>
            <person name="Miao G."/>
            <person name="Wang J."/>
            <person name="Wang Q."/>
            <person name="Steinberg C.E."/>
            <person name="Wang H."/>
            <person name="Li N."/>
            <person name="Qian L."/>
            <person name="Zhang G."/>
            <person name="Li Y."/>
            <person name="Yang H."/>
            <person name="Liu X."/>
            <person name="Wang J."/>
            <person name="Yin Y."/>
            <person name="Wang J."/>
        </authorList>
    </citation>
    <scope>NUCLEOTIDE SEQUENCE [LARGE SCALE GENOMIC DNA]</scope>
    <source>
        <strain evidence="11">05x7-T-G4-1.051#20</strain>
    </source>
</reference>
<dbReference type="NCBIfam" id="TIGR00510">
    <property type="entry name" value="lipA"/>
    <property type="match status" value="1"/>
</dbReference>
<dbReference type="InterPro" id="IPR003698">
    <property type="entry name" value="Lipoyl_synth"/>
</dbReference>
<comment type="subcellular location">
    <subcellularLocation>
        <location evidence="1 10">Mitochondrion</location>
    </subcellularLocation>
</comment>
<dbReference type="InParanoid" id="K1PTC6"/>
<dbReference type="PIRSF" id="PIRSF005963">
    <property type="entry name" value="Lipoyl_synth"/>
    <property type="match status" value="1"/>
</dbReference>
<dbReference type="Pfam" id="PF04055">
    <property type="entry name" value="Radical_SAM"/>
    <property type="match status" value="1"/>
</dbReference>
<evidence type="ECO:0000313" key="11">
    <source>
        <dbReference type="EMBL" id="EKC24933.1"/>
    </source>
</evidence>
<dbReference type="Pfam" id="PF16881">
    <property type="entry name" value="LIAS_N"/>
    <property type="match status" value="1"/>
</dbReference>
<comment type="similarity">
    <text evidence="10">Belongs to the radical SAM superfamily. Lipoyl synthase family.</text>
</comment>
<feature type="binding site" evidence="10">
    <location>
        <position position="44"/>
    </location>
    <ligand>
        <name>[4Fe-4S] cluster</name>
        <dbReference type="ChEBI" id="CHEBI:49883"/>
        <label>1</label>
    </ligand>
</feature>
<evidence type="ECO:0000256" key="4">
    <source>
        <dbReference type="ARBA" id="ARBA00022679"/>
    </source>
</evidence>
<dbReference type="InterPro" id="IPR013785">
    <property type="entry name" value="Aldolase_TIM"/>
</dbReference>
<comment type="cofactor">
    <cofactor evidence="10">
        <name>[4Fe-4S] cluster</name>
        <dbReference type="ChEBI" id="CHEBI:49883"/>
    </cofactor>
    <text evidence="10">Binds 2 [4Fe-4S] clusters per subunit. One cluster is coordinated with 3 cysteines and an exchangeable S-adenosyl-L-methionine.</text>
</comment>
<dbReference type="GO" id="GO:0051539">
    <property type="term" value="F:4 iron, 4 sulfur cluster binding"/>
    <property type="evidence" value="ECO:0007669"/>
    <property type="project" value="UniProtKB-UniRule"/>
</dbReference>
<protein>
    <recommendedName>
        <fullName evidence="10">Lipoyl synthase, mitochondrial</fullName>
        <ecNumber evidence="10">2.8.1.8</ecNumber>
    </recommendedName>
    <alternativeName>
        <fullName evidence="10">Lipoate synthase</fullName>
        <shortName evidence="10">LS</shortName>
        <shortName evidence="10">Lip-syn</shortName>
    </alternativeName>
    <alternativeName>
        <fullName evidence="10">Lipoic acid synthase</fullName>
    </alternativeName>
</protein>
<feature type="binding site" evidence="10">
    <location>
        <position position="49"/>
    </location>
    <ligand>
        <name>[4Fe-4S] cluster</name>
        <dbReference type="ChEBI" id="CHEBI:49883"/>
        <label>1</label>
    </ligand>
</feature>
<feature type="binding site" evidence="10">
    <location>
        <position position="70"/>
    </location>
    <ligand>
        <name>[4Fe-4S] cluster</name>
        <dbReference type="ChEBI" id="CHEBI:49883"/>
        <label>2</label>
        <note>4Fe-4S-S-AdoMet</note>
    </ligand>
</feature>
<dbReference type="FunFam" id="3.20.20.70:FF:000040">
    <property type="entry name" value="Lipoyl synthase"/>
    <property type="match status" value="1"/>
</dbReference>
<organism evidence="11">
    <name type="scientific">Magallana gigas</name>
    <name type="common">Pacific oyster</name>
    <name type="synonym">Crassostrea gigas</name>
    <dbReference type="NCBI Taxonomy" id="29159"/>
    <lineage>
        <taxon>Eukaryota</taxon>
        <taxon>Metazoa</taxon>
        <taxon>Spiralia</taxon>
        <taxon>Lophotrochozoa</taxon>
        <taxon>Mollusca</taxon>
        <taxon>Bivalvia</taxon>
        <taxon>Autobranchia</taxon>
        <taxon>Pteriomorphia</taxon>
        <taxon>Ostreida</taxon>
        <taxon>Ostreoidea</taxon>
        <taxon>Ostreidae</taxon>
        <taxon>Magallana</taxon>
    </lineage>
</organism>
<evidence type="ECO:0000256" key="6">
    <source>
        <dbReference type="ARBA" id="ARBA00022723"/>
    </source>
</evidence>
<dbReference type="SMART" id="SM00729">
    <property type="entry name" value="Elp3"/>
    <property type="match status" value="1"/>
</dbReference>
<keyword evidence="7 10" id="KW-0408">Iron</keyword>
<dbReference type="GO" id="GO:0009249">
    <property type="term" value="P:protein lipoylation"/>
    <property type="evidence" value="ECO:0007669"/>
    <property type="project" value="UniProtKB-UniRule"/>
</dbReference>
<dbReference type="InterPro" id="IPR006638">
    <property type="entry name" value="Elp3/MiaA/NifB-like_rSAM"/>
</dbReference>
<evidence type="ECO:0000256" key="1">
    <source>
        <dbReference type="ARBA" id="ARBA00004173"/>
    </source>
</evidence>
<feature type="binding site" evidence="10">
    <location>
        <position position="77"/>
    </location>
    <ligand>
        <name>[4Fe-4S] cluster</name>
        <dbReference type="ChEBI" id="CHEBI:49883"/>
        <label>2</label>
        <note>4Fe-4S-S-AdoMet</note>
    </ligand>
</feature>
<comment type="pathway">
    <text evidence="10">Protein modification; protein lipoylation via endogenous pathway; protein N(6)-(lipoyl)lysine from octanoyl-[acyl-carrier-protein]: step 2/2.</text>
</comment>
<dbReference type="SUPFAM" id="SSF102114">
    <property type="entry name" value="Radical SAM enzymes"/>
    <property type="match status" value="1"/>
</dbReference>
<dbReference type="PANTHER" id="PTHR10949">
    <property type="entry name" value="LIPOYL SYNTHASE"/>
    <property type="match status" value="1"/>
</dbReference>
<dbReference type="UniPathway" id="UPA00538">
    <property type="reaction ID" value="UER00593"/>
</dbReference>
<keyword evidence="8 10" id="KW-0411">Iron-sulfur</keyword>
<keyword evidence="10" id="KW-0496">Mitochondrion</keyword>
<dbReference type="SFLD" id="SFLDG01058">
    <property type="entry name" value="lipoyl_synthase_like"/>
    <property type="match status" value="1"/>
</dbReference>
<evidence type="ECO:0000256" key="10">
    <source>
        <dbReference type="HAMAP-Rule" id="MF_03123"/>
    </source>
</evidence>
<feature type="binding site" evidence="10">
    <location>
        <position position="74"/>
    </location>
    <ligand>
        <name>[4Fe-4S] cluster</name>
        <dbReference type="ChEBI" id="CHEBI:49883"/>
        <label>2</label>
        <note>4Fe-4S-S-AdoMet</note>
    </ligand>
</feature>
<keyword evidence="3" id="KW-0963">Cytoplasm</keyword>
<evidence type="ECO:0000256" key="7">
    <source>
        <dbReference type="ARBA" id="ARBA00023004"/>
    </source>
</evidence>
<dbReference type="CDD" id="cd01335">
    <property type="entry name" value="Radical_SAM"/>
    <property type="match status" value="1"/>
</dbReference>
<dbReference type="InterPro" id="IPR007197">
    <property type="entry name" value="rSAM"/>
</dbReference>
<dbReference type="SFLD" id="SFLDF00271">
    <property type="entry name" value="lipoyl_synthase"/>
    <property type="match status" value="1"/>
</dbReference>
<feature type="binding site" evidence="10">
    <location>
        <position position="285"/>
    </location>
    <ligand>
        <name>[4Fe-4S] cluster</name>
        <dbReference type="ChEBI" id="CHEBI:49883"/>
        <label>1</label>
    </ligand>
</feature>
<dbReference type="NCBIfam" id="NF009544">
    <property type="entry name" value="PRK12928.1"/>
    <property type="match status" value="1"/>
</dbReference>
<keyword evidence="4 10" id="KW-0808">Transferase</keyword>
<feature type="binding site" evidence="10">
    <location>
        <position position="55"/>
    </location>
    <ligand>
        <name>[4Fe-4S] cluster</name>
        <dbReference type="ChEBI" id="CHEBI:49883"/>
        <label>1</label>
    </ligand>
</feature>
<evidence type="ECO:0000256" key="5">
    <source>
        <dbReference type="ARBA" id="ARBA00022691"/>
    </source>
</evidence>
<evidence type="ECO:0000256" key="3">
    <source>
        <dbReference type="ARBA" id="ARBA00022490"/>
    </source>
</evidence>
<dbReference type="HOGENOM" id="CLU_033144_2_0_1"/>
<dbReference type="Gene3D" id="3.20.20.70">
    <property type="entry name" value="Aldolase class I"/>
    <property type="match status" value="1"/>
</dbReference>
<proteinExistence type="inferred from homology"/>
<evidence type="ECO:0000256" key="8">
    <source>
        <dbReference type="ARBA" id="ARBA00023014"/>
    </source>
</evidence>
<dbReference type="InterPro" id="IPR031691">
    <property type="entry name" value="LIAS_N"/>
</dbReference>
<evidence type="ECO:0000256" key="9">
    <source>
        <dbReference type="ARBA" id="ARBA00047326"/>
    </source>
</evidence>
<keyword evidence="6 10" id="KW-0479">Metal-binding</keyword>
<name>K1PTC6_MAGGI</name>
<dbReference type="GO" id="GO:0046872">
    <property type="term" value="F:metal ion binding"/>
    <property type="evidence" value="ECO:0007669"/>
    <property type="project" value="UniProtKB-KW"/>
</dbReference>
<dbReference type="PROSITE" id="PS51918">
    <property type="entry name" value="RADICAL_SAM"/>
    <property type="match status" value="1"/>
</dbReference>
<gene>
    <name evidence="11" type="ORF">CGI_10001918</name>
</gene>
<dbReference type="EMBL" id="JH817035">
    <property type="protein sequence ID" value="EKC24933.1"/>
    <property type="molecule type" value="Genomic_DNA"/>
</dbReference>
<dbReference type="AlphaFoldDB" id="K1PTC6"/>
<dbReference type="SFLD" id="SFLDS00029">
    <property type="entry name" value="Radical_SAM"/>
    <property type="match status" value="1"/>
</dbReference>
<comment type="function">
    <text evidence="10">Catalyzes the radical-mediated insertion of two sulfur atoms into the C-6 and C-8 positions of the octanoyl moiety bound to the lipoyl domains of lipoate-dependent enzymes, thereby converting the octanoylated domains into lipoylated derivatives.</text>
</comment>
<evidence type="ECO:0000256" key="2">
    <source>
        <dbReference type="ARBA" id="ARBA00022485"/>
    </source>
</evidence>
<dbReference type="GO" id="GO:0016992">
    <property type="term" value="F:lipoate synthase activity"/>
    <property type="evidence" value="ECO:0007669"/>
    <property type="project" value="UniProtKB-UniRule"/>
</dbReference>
<keyword evidence="5 10" id="KW-0949">S-adenosyl-L-methionine</keyword>